<evidence type="ECO:0000256" key="5">
    <source>
        <dbReference type="PROSITE-ProRule" id="PRU01248"/>
    </source>
</evidence>
<protein>
    <submittedName>
        <fullName evidence="8">Phage integrase family protein</fullName>
    </submittedName>
</protein>
<reference evidence="8 9" key="1">
    <citation type="submission" date="2016-01" db="EMBL/GenBank/DDBJ databases">
        <authorList>
            <person name="Oliw E.H."/>
        </authorList>
    </citation>
    <scope>NUCLEOTIDE SEQUENCE [LARGE SCALE GENOMIC DNA]</scope>
    <source>
        <strain evidence="8">LMG 27134</strain>
    </source>
</reference>
<dbReference type="GO" id="GO:0006310">
    <property type="term" value="P:DNA recombination"/>
    <property type="evidence" value="ECO:0007669"/>
    <property type="project" value="UniProtKB-KW"/>
</dbReference>
<dbReference type="InterPro" id="IPR025166">
    <property type="entry name" value="Integrase_DNA_bind_dom"/>
</dbReference>
<feature type="domain" description="Core-binding (CB)" evidence="7">
    <location>
        <begin position="98"/>
        <end position="179"/>
    </location>
</feature>
<dbReference type="GO" id="GO:0015074">
    <property type="term" value="P:DNA integration"/>
    <property type="evidence" value="ECO:0007669"/>
    <property type="project" value="UniProtKB-KW"/>
</dbReference>
<organism evidence="8 9">
    <name type="scientific">Caballeronia udeis</name>
    <dbReference type="NCBI Taxonomy" id="1232866"/>
    <lineage>
        <taxon>Bacteria</taxon>
        <taxon>Pseudomonadati</taxon>
        <taxon>Pseudomonadota</taxon>
        <taxon>Betaproteobacteria</taxon>
        <taxon>Burkholderiales</taxon>
        <taxon>Burkholderiaceae</taxon>
        <taxon>Caballeronia</taxon>
    </lineage>
</organism>
<comment type="similarity">
    <text evidence="1">Belongs to the 'phage' integrase family.</text>
</comment>
<dbReference type="InterPro" id="IPR011010">
    <property type="entry name" value="DNA_brk_join_enz"/>
</dbReference>
<keyword evidence="3 5" id="KW-0238">DNA-binding</keyword>
<dbReference type="InterPro" id="IPR010998">
    <property type="entry name" value="Integrase_recombinase_N"/>
</dbReference>
<dbReference type="RefSeq" id="WP_062090528.1">
    <property type="nucleotide sequence ID" value="NZ_FCOK02000054.1"/>
</dbReference>
<dbReference type="InterPro" id="IPR053876">
    <property type="entry name" value="Phage_int_M"/>
</dbReference>
<dbReference type="SUPFAM" id="SSF56349">
    <property type="entry name" value="DNA breaking-rejoining enzymes"/>
    <property type="match status" value="1"/>
</dbReference>
<sequence length="285" mass="32567">MPLTDVKIRQAKAANKPIKITDSNGLYIEVKPSGSKLWRYRYELGGKENVFAIGEYPEVSLQAARAERDAARALVKKGTHPAYARRVELTTSIEVGRETFKAICDEWLGKMRKLWTLKHYDEVSRMMVADTYPSIGSLPIRTITARHILAVMQRVEERGSPSVAIKVRQYMSSAFQYAVITQRADADPASVLRGAVIKPTIQHSRDLAKEEISAIYRTMPFYKSRRTVLALKLLMMFFTRTSELVCADWDEFDLEIDEWRIPPHKIKARRLHVVPVSRQAKAIFA</sequence>
<keyword evidence="4" id="KW-0233">DNA recombination</keyword>
<evidence type="ECO:0000256" key="3">
    <source>
        <dbReference type="ARBA" id="ARBA00023125"/>
    </source>
</evidence>
<feature type="domain" description="Tyr recombinase" evidence="6">
    <location>
        <begin position="202"/>
        <end position="285"/>
    </location>
</feature>
<dbReference type="PANTHER" id="PTHR30629:SF2">
    <property type="entry name" value="PROPHAGE INTEGRASE INTS-RELATED"/>
    <property type="match status" value="1"/>
</dbReference>
<dbReference type="Gene3D" id="1.10.150.130">
    <property type="match status" value="1"/>
</dbReference>
<accession>A0A158ILF4</accession>
<dbReference type="PROSITE" id="PS51900">
    <property type="entry name" value="CB"/>
    <property type="match status" value="1"/>
</dbReference>
<proteinExistence type="inferred from homology"/>
<evidence type="ECO:0000256" key="1">
    <source>
        <dbReference type="ARBA" id="ARBA00008857"/>
    </source>
</evidence>
<dbReference type="Gene3D" id="1.10.443.10">
    <property type="entry name" value="Intergrase catalytic core"/>
    <property type="match status" value="1"/>
</dbReference>
<evidence type="ECO:0000313" key="9">
    <source>
        <dbReference type="Proteomes" id="UP000054683"/>
    </source>
</evidence>
<dbReference type="Pfam" id="PF13356">
    <property type="entry name" value="Arm-DNA-bind_3"/>
    <property type="match status" value="1"/>
</dbReference>
<dbReference type="Gene3D" id="3.30.160.390">
    <property type="entry name" value="Integrase, DNA-binding domain"/>
    <property type="match status" value="1"/>
</dbReference>
<name>A0A158ILF4_9BURK</name>
<dbReference type="Pfam" id="PF22022">
    <property type="entry name" value="Phage_int_M"/>
    <property type="match status" value="1"/>
</dbReference>
<evidence type="ECO:0000256" key="4">
    <source>
        <dbReference type="ARBA" id="ARBA00023172"/>
    </source>
</evidence>
<gene>
    <name evidence="8" type="ORF">AWB69_06240</name>
</gene>
<dbReference type="InterPro" id="IPR013762">
    <property type="entry name" value="Integrase-like_cat_sf"/>
</dbReference>
<dbReference type="PANTHER" id="PTHR30629">
    <property type="entry name" value="PROPHAGE INTEGRASE"/>
    <property type="match status" value="1"/>
</dbReference>
<dbReference type="InterPro" id="IPR002104">
    <property type="entry name" value="Integrase_catalytic"/>
</dbReference>
<dbReference type="EMBL" id="FCOK02000054">
    <property type="protein sequence ID" value="SAL57414.1"/>
    <property type="molecule type" value="Genomic_DNA"/>
</dbReference>
<dbReference type="PROSITE" id="PS51898">
    <property type="entry name" value="TYR_RECOMBINASE"/>
    <property type="match status" value="1"/>
</dbReference>
<evidence type="ECO:0000259" key="6">
    <source>
        <dbReference type="PROSITE" id="PS51898"/>
    </source>
</evidence>
<dbReference type="AlphaFoldDB" id="A0A158ILF4"/>
<dbReference type="GO" id="GO:0003677">
    <property type="term" value="F:DNA binding"/>
    <property type="evidence" value="ECO:0007669"/>
    <property type="project" value="UniProtKB-UniRule"/>
</dbReference>
<evidence type="ECO:0000313" key="8">
    <source>
        <dbReference type="EMBL" id="SAL57414.1"/>
    </source>
</evidence>
<dbReference type="Proteomes" id="UP000054683">
    <property type="component" value="Unassembled WGS sequence"/>
</dbReference>
<evidence type="ECO:0000256" key="2">
    <source>
        <dbReference type="ARBA" id="ARBA00022908"/>
    </source>
</evidence>
<dbReference type="InterPro" id="IPR038488">
    <property type="entry name" value="Integrase_DNA-bd_sf"/>
</dbReference>
<keyword evidence="2" id="KW-0229">DNA integration</keyword>
<dbReference type="InterPro" id="IPR050808">
    <property type="entry name" value="Phage_Integrase"/>
</dbReference>
<dbReference type="InterPro" id="IPR044068">
    <property type="entry name" value="CB"/>
</dbReference>
<evidence type="ECO:0000259" key="7">
    <source>
        <dbReference type="PROSITE" id="PS51900"/>
    </source>
</evidence>